<dbReference type="InterPro" id="IPR058936">
    <property type="entry name" value="At4g15545-like"/>
</dbReference>
<evidence type="ECO:0000313" key="3">
    <source>
        <dbReference type="EMBL" id="KAE8734154.1"/>
    </source>
</evidence>
<comment type="caution">
    <text evidence="3">The sequence shown here is derived from an EMBL/GenBank/DDBJ whole genome shotgun (WGS) entry which is preliminary data.</text>
</comment>
<feature type="compositionally biased region" description="Polar residues" evidence="1">
    <location>
        <begin position="104"/>
        <end position="114"/>
    </location>
</feature>
<proteinExistence type="predicted"/>
<gene>
    <name evidence="3" type="ORF">F3Y22_tig00000778pilonHSYRG00244</name>
</gene>
<protein>
    <submittedName>
        <fullName evidence="3">LEC14B family protein</fullName>
    </submittedName>
</protein>
<organism evidence="3 4">
    <name type="scientific">Hibiscus syriacus</name>
    <name type="common">Rose of Sharon</name>
    <dbReference type="NCBI Taxonomy" id="106335"/>
    <lineage>
        <taxon>Eukaryota</taxon>
        <taxon>Viridiplantae</taxon>
        <taxon>Streptophyta</taxon>
        <taxon>Embryophyta</taxon>
        <taxon>Tracheophyta</taxon>
        <taxon>Spermatophyta</taxon>
        <taxon>Magnoliopsida</taxon>
        <taxon>eudicotyledons</taxon>
        <taxon>Gunneridae</taxon>
        <taxon>Pentapetalae</taxon>
        <taxon>rosids</taxon>
        <taxon>malvids</taxon>
        <taxon>Malvales</taxon>
        <taxon>Malvaceae</taxon>
        <taxon>Malvoideae</taxon>
        <taxon>Hibiscus</taxon>
    </lineage>
</organism>
<dbReference type="InterPro" id="IPR058935">
    <property type="entry name" value="At4g15545-like_C"/>
</dbReference>
<reference evidence="3" key="1">
    <citation type="submission" date="2019-09" db="EMBL/GenBank/DDBJ databases">
        <title>Draft genome information of white flower Hibiscus syriacus.</title>
        <authorList>
            <person name="Kim Y.-M."/>
        </authorList>
    </citation>
    <scope>NUCLEOTIDE SEQUENCE [LARGE SCALE GENOMIC DNA]</scope>
    <source>
        <strain evidence="3">YM2019G1</strain>
    </source>
</reference>
<dbReference type="Proteomes" id="UP000436088">
    <property type="component" value="Unassembled WGS sequence"/>
</dbReference>
<keyword evidence="4" id="KW-1185">Reference proteome</keyword>
<dbReference type="PANTHER" id="PTHR47383:SF3">
    <property type="entry name" value="WAT1-RELATED PROTEIN"/>
    <property type="match status" value="1"/>
</dbReference>
<dbReference type="Pfam" id="PF25972">
    <property type="entry name" value="At4g15545_C"/>
    <property type="match status" value="1"/>
</dbReference>
<accession>A0A6A3D0L3</accession>
<evidence type="ECO:0000313" key="4">
    <source>
        <dbReference type="Proteomes" id="UP000436088"/>
    </source>
</evidence>
<evidence type="ECO:0000256" key="1">
    <source>
        <dbReference type="SAM" id="MobiDB-lite"/>
    </source>
</evidence>
<dbReference type="PANTHER" id="PTHR47383">
    <property type="entry name" value="OS03G0659800 PROTEIN"/>
    <property type="match status" value="1"/>
</dbReference>
<dbReference type="EMBL" id="VEPZ02000074">
    <property type="protein sequence ID" value="KAE8734154.1"/>
    <property type="molecule type" value="Genomic_DNA"/>
</dbReference>
<name>A0A6A3D0L3_HIBSY</name>
<feature type="domain" description="At4g15545-like C-terminal" evidence="2">
    <location>
        <begin position="136"/>
        <end position="200"/>
    </location>
</feature>
<evidence type="ECO:0000259" key="2">
    <source>
        <dbReference type="Pfam" id="PF25972"/>
    </source>
</evidence>
<dbReference type="AlphaFoldDB" id="A0A6A3D0L3"/>
<feature type="region of interest" description="Disordered" evidence="1">
    <location>
        <begin position="22"/>
        <end position="133"/>
    </location>
</feature>
<sequence length="203" mass="22708">MSLHCSVILRLEVFRKKLMQSLQEDEESSFGGPRIVAKLTPPEDDATVPSRNSFEEHDADASRPGMPQLRASQTSTPRLTPLASPPSLSASASPTRTSKPVSPRSHSVSFSTSRGMFDDRPSVPSSDSRSLTGRTRVDGKEFFLRARNRLSYEQFGSFLANVKELNSHKQTREETLRKANEIFSPENRDLYAIFEGLINRSLH</sequence>
<feature type="compositionally biased region" description="Low complexity" evidence="1">
    <location>
        <begin position="74"/>
        <end position="98"/>
    </location>
</feature>